<reference evidence="2" key="2">
    <citation type="submission" date="2015-07" db="EMBL/GenBank/DDBJ databases">
        <authorList>
            <person name="Noorani M."/>
        </authorList>
    </citation>
    <scope>NUCLEOTIDE SEQUENCE</scope>
    <source>
        <strain evidence="2">Yugu1</strain>
    </source>
</reference>
<evidence type="ECO:0000313" key="2">
    <source>
        <dbReference type="EMBL" id="RCV45437.1"/>
    </source>
</evidence>
<dbReference type="EMBL" id="CM003536">
    <property type="protein sequence ID" value="RCV45437.1"/>
    <property type="molecule type" value="Genomic_DNA"/>
</dbReference>
<feature type="region of interest" description="Disordered" evidence="1">
    <location>
        <begin position="30"/>
        <end position="121"/>
    </location>
</feature>
<evidence type="ECO:0000256" key="1">
    <source>
        <dbReference type="SAM" id="MobiDB-lite"/>
    </source>
</evidence>
<protein>
    <submittedName>
        <fullName evidence="2">Uncharacterized protein</fullName>
    </submittedName>
</protein>
<reference evidence="2" key="1">
    <citation type="journal article" date="2012" name="Nat. Biotechnol.">
        <title>Reference genome sequence of the model plant Setaria.</title>
        <authorList>
            <person name="Bennetzen J.L."/>
            <person name="Schmutz J."/>
            <person name="Wang H."/>
            <person name="Percifield R."/>
            <person name="Hawkins J."/>
            <person name="Pontaroli A.C."/>
            <person name="Estep M."/>
            <person name="Feng L."/>
            <person name="Vaughn J.N."/>
            <person name="Grimwood J."/>
            <person name="Jenkins J."/>
            <person name="Barry K."/>
            <person name="Lindquist E."/>
            <person name="Hellsten U."/>
            <person name="Deshpande S."/>
            <person name="Wang X."/>
            <person name="Wu X."/>
            <person name="Mitros T."/>
            <person name="Triplett J."/>
            <person name="Yang X."/>
            <person name="Ye C.Y."/>
            <person name="Mauro-Herrera M."/>
            <person name="Wang L."/>
            <person name="Li P."/>
            <person name="Sharma M."/>
            <person name="Sharma R."/>
            <person name="Ronald P.C."/>
            <person name="Panaud O."/>
            <person name="Kellogg E.A."/>
            <person name="Brutnell T.P."/>
            <person name="Doust A.N."/>
            <person name="Tuskan G.A."/>
            <person name="Rokhsar D."/>
            <person name="Devos K.M."/>
        </authorList>
    </citation>
    <scope>NUCLEOTIDE SEQUENCE [LARGE SCALE GENOMIC DNA]</scope>
    <source>
        <strain evidence="2">Yugu1</strain>
    </source>
</reference>
<gene>
    <name evidence="2" type="ORF">SETIT_9G453800v2</name>
</gene>
<feature type="compositionally biased region" description="Low complexity" evidence="1">
    <location>
        <begin position="44"/>
        <end position="55"/>
    </location>
</feature>
<feature type="compositionally biased region" description="Polar residues" evidence="1">
    <location>
        <begin position="72"/>
        <end position="84"/>
    </location>
</feature>
<accession>A0A368SSP0</accession>
<feature type="region of interest" description="Disordered" evidence="1">
    <location>
        <begin position="138"/>
        <end position="166"/>
    </location>
</feature>
<proteinExistence type="predicted"/>
<sequence length="219" mass="23239">MSDISPDRPRRPSLVGARYFQKTLAAAAAASSSQQQGYERAILASRSTAAPSPSAVDGRAASPPHHMPACPNPSSSAHRTSVPPSRQRRRAPGARWSAGTNQPRANGWCGRGRATTRAPQPPNAARIIRVLPYPRCRGRGRLMSTQAPGGQGPRRARARRPMAGASPYARVRCPRRAAAGPSPEPCGALFPLARAPGGIFSFFFVSSQGLRWDTVSIGS</sequence>
<dbReference type="AlphaFoldDB" id="A0A368SSP0"/>
<organism evidence="2">
    <name type="scientific">Setaria italica</name>
    <name type="common">Foxtail millet</name>
    <name type="synonym">Panicum italicum</name>
    <dbReference type="NCBI Taxonomy" id="4555"/>
    <lineage>
        <taxon>Eukaryota</taxon>
        <taxon>Viridiplantae</taxon>
        <taxon>Streptophyta</taxon>
        <taxon>Embryophyta</taxon>
        <taxon>Tracheophyta</taxon>
        <taxon>Spermatophyta</taxon>
        <taxon>Magnoliopsida</taxon>
        <taxon>Liliopsida</taxon>
        <taxon>Poales</taxon>
        <taxon>Poaceae</taxon>
        <taxon>PACMAD clade</taxon>
        <taxon>Panicoideae</taxon>
        <taxon>Panicodae</taxon>
        <taxon>Paniceae</taxon>
        <taxon>Cenchrinae</taxon>
        <taxon>Setaria</taxon>
    </lineage>
</organism>
<name>A0A368SSP0_SETIT</name>